<dbReference type="OrthoDB" id="4950701at2"/>
<dbReference type="Proteomes" id="UP000295217">
    <property type="component" value="Unassembled WGS sequence"/>
</dbReference>
<evidence type="ECO:0000313" key="1">
    <source>
        <dbReference type="EMBL" id="TDD68621.1"/>
    </source>
</evidence>
<comment type="caution">
    <text evidence="1">The sequence shown here is derived from an EMBL/GenBank/DDBJ whole genome shotgun (WGS) entry which is preliminary data.</text>
</comment>
<name>A0A4R5A982_9ACTN</name>
<dbReference type="RefSeq" id="WP_132104012.1">
    <property type="nucleotide sequence ID" value="NZ_SMLB01000019.1"/>
</dbReference>
<organism evidence="1 2">
    <name type="scientific">Jiangella aurantiaca</name>
    <dbReference type="NCBI Taxonomy" id="2530373"/>
    <lineage>
        <taxon>Bacteria</taxon>
        <taxon>Bacillati</taxon>
        <taxon>Actinomycetota</taxon>
        <taxon>Actinomycetes</taxon>
        <taxon>Jiangellales</taxon>
        <taxon>Jiangellaceae</taxon>
        <taxon>Jiangella</taxon>
    </lineage>
</organism>
<dbReference type="AlphaFoldDB" id="A0A4R5A982"/>
<proteinExistence type="predicted"/>
<sequence length="67" mass="7203">MRIGSALIAIWLIIGVLATWQRGYFTGSEDPDCARATTIAITVIAGPLNYVGVNPKVEECDLPEPSQ</sequence>
<protein>
    <submittedName>
        <fullName evidence="1">Uncharacterized protein</fullName>
    </submittedName>
</protein>
<reference evidence="1 2" key="1">
    <citation type="submission" date="2019-02" db="EMBL/GenBank/DDBJ databases">
        <title>Draft genome sequences of novel Actinobacteria.</title>
        <authorList>
            <person name="Sahin N."/>
            <person name="Ay H."/>
            <person name="Saygin H."/>
        </authorList>
    </citation>
    <scope>NUCLEOTIDE SEQUENCE [LARGE SCALE GENOMIC DNA]</scope>
    <source>
        <strain evidence="1 2">8K307</strain>
    </source>
</reference>
<accession>A0A4R5A982</accession>
<gene>
    <name evidence="1" type="ORF">E1262_15335</name>
</gene>
<dbReference type="EMBL" id="SMLB01000019">
    <property type="protein sequence ID" value="TDD68621.1"/>
    <property type="molecule type" value="Genomic_DNA"/>
</dbReference>
<keyword evidence="2" id="KW-1185">Reference proteome</keyword>
<evidence type="ECO:0000313" key="2">
    <source>
        <dbReference type="Proteomes" id="UP000295217"/>
    </source>
</evidence>